<accession>A0A1W0A7J8</accession>
<gene>
    <name evidence="3" type="ORF">THRCLA_01683</name>
</gene>
<evidence type="ECO:0000256" key="2">
    <source>
        <dbReference type="SAM" id="MobiDB-lite"/>
    </source>
</evidence>
<comment type="caution">
    <text evidence="3">The sequence shown here is derived from an EMBL/GenBank/DDBJ whole genome shotgun (WGS) entry which is preliminary data.</text>
</comment>
<dbReference type="OrthoDB" id="412647at2759"/>
<feature type="region of interest" description="Disordered" evidence="2">
    <location>
        <begin position="498"/>
        <end position="567"/>
    </location>
</feature>
<protein>
    <submittedName>
        <fullName evidence="3">Uncharacterized protein</fullName>
    </submittedName>
</protein>
<evidence type="ECO:0000313" key="4">
    <source>
        <dbReference type="Proteomes" id="UP000243217"/>
    </source>
</evidence>
<keyword evidence="4" id="KW-1185">Reference proteome</keyword>
<sequence length="567" mass="64276">MRAVDAYVLTALSTVSVVQLHELCKSLHLRHSKDDSRDEVVRSILHLIALDGDTALGVFLTWQYALNNALNQETSCNLINNAFVPSKRRKAFDAALDEELNHVKNEVEALEDQYKQAECVLHIGVASYDKIKKFVQTLTQLRAKDNEYRRLLLQKNQDLHKDNTRLGHAINHTRDQLEFFLHGCTRLRTKHDVLIEDVAQVEALNDIAHDLVLEVYGGEIATSHILYCTLQEKCTILNQTKQELQLAQDTIEHLQSIIDKKTQLLDSMHKKWDAAVKDALCAKIQLRTCRKKLRENNANANQHFLRYRCLQLHKIATELLGLNQIQMLAMNDAKANFLKSTEKTSIAWRILSYLNLMSNPILEKSILTVPPRFPTITPPKRQDVWQNLPRLIVLGTNAMVNQAVMQFSLRYQYTHIDVDEWHRQLLMGDPVTYENEIAVDIQLLADTIVHEPRWDSSTIVLNERCSMIAEELNTRMYQAWTLHQQALAEKAALAAAAKKRTATTPVNKNNRAPTPSKPARGVSNSPAKAPSTRGKSPSKATPSKSTSKPSSPPKKVASPKPTSKRSR</sequence>
<reference evidence="3 4" key="1">
    <citation type="journal article" date="2014" name="Genome Biol. Evol.">
        <title>The secreted proteins of Achlya hypogyna and Thraustotheca clavata identify the ancestral oomycete secretome and reveal gene acquisitions by horizontal gene transfer.</title>
        <authorList>
            <person name="Misner I."/>
            <person name="Blouin N."/>
            <person name="Leonard G."/>
            <person name="Richards T.A."/>
            <person name="Lane C.E."/>
        </authorList>
    </citation>
    <scope>NUCLEOTIDE SEQUENCE [LARGE SCALE GENOMIC DNA]</scope>
    <source>
        <strain evidence="3 4">ATCC 34112</strain>
    </source>
</reference>
<name>A0A1W0A7J8_9STRA</name>
<feature type="compositionally biased region" description="Low complexity" evidence="2">
    <location>
        <begin position="535"/>
        <end position="561"/>
    </location>
</feature>
<evidence type="ECO:0000256" key="1">
    <source>
        <dbReference type="SAM" id="Coils"/>
    </source>
</evidence>
<keyword evidence="1" id="KW-0175">Coiled coil</keyword>
<dbReference type="AlphaFoldDB" id="A0A1W0A7J8"/>
<organism evidence="3 4">
    <name type="scientific">Thraustotheca clavata</name>
    <dbReference type="NCBI Taxonomy" id="74557"/>
    <lineage>
        <taxon>Eukaryota</taxon>
        <taxon>Sar</taxon>
        <taxon>Stramenopiles</taxon>
        <taxon>Oomycota</taxon>
        <taxon>Saprolegniomycetes</taxon>
        <taxon>Saprolegniales</taxon>
        <taxon>Achlyaceae</taxon>
        <taxon>Thraustotheca</taxon>
    </lineage>
</organism>
<dbReference type="STRING" id="74557.A0A1W0A7J8"/>
<dbReference type="EMBL" id="JNBS01000361">
    <property type="protein sequence ID" value="OQS06273.1"/>
    <property type="molecule type" value="Genomic_DNA"/>
</dbReference>
<proteinExistence type="predicted"/>
<evidence type="ECO:0000313" key="3">
    <source>
        <dbReference type="EMBL" id="OQS06273.1"/>
    </source>
</evidence>
<feature type="coiled-coil region" evidence="1">
    <location>
        <begin position="93"/>
        <end position="120"/>
    </location>
</feature>
<dbReference type="Proteomes" id="UP000243217">
    <property type="component" value="Unassembled WGS sequence"/>
</dbReference>